<dbReference type="GO" id="GO:0010494">
    <property type="term" value="C:cytoplasmic stress granule"/>
    <property type="evidence" value="ECO:0000318"/>
    <property type="project" value="GO_Central"/>
</dbReference>
<dbReference type="InterPro" id="IPR035979">
    <property type="entry name" value="RBD_domain_sf"/>
</dbReference>
<feature type="compositionally biased region" description="Basic residues" evidence="4">
    <location>
        <begin position="1937"/>
        <end position="1947"/>
    </location>
</feature>
<feature type="domain" description="HTH La-type RNA-binding" evidence="5">
    <location>
        <begin position="1594"/>
        <end position="1683"/>
    </location>
</feature>
<dbReference type="OrthoDB" id="10046764at2759"/>
<reference evidence="6" key="2">
    <citation type="submission" date="2020-05" db="UniProtKB">
        <authorList>
            <consortium name="Ensembl"/>
        </authorList>
    </citation>
    <scope>IDENTIFICATION</scope>
</reference>
<gene>
    <name evidence="6 8 9" type="primary">larp4b</name>
    <name evidence="8" type="synonym">larp5</name>
</gene>
<dbReference type="Proteomes" id="UP000008143">
    <property type="component" value="Chromosome 6"/>
</dbReference>
<dbReference type="InterPro" id="IPR034900">
    <property type="entry name" value="LARP4B_RRM"/>
</dbReference>
<feature type="region of interest" description="Disordered" evidence="4">
    <location>
        <begin position="2098"/>
        <end position="2182"/>
    </location>
</feature>
<evidence type="ECO:0000256" key="4">
    <source>
        <dbReference type="SAM" id="MobiDB-lite"/>
    </source>
</evidence>
<dbReference type="SUPFAM" id="SSF46785">
    <property type="entry name" value="Winged helix' DNA-binding domain"/>
    <property type="match status" value="1"/>
</dbReference>
<dbReference type="AGR" id="Xenbase:XB-GENE-966333"/>
<reference evidence="6" key="1">
    <citation type="journal article" date="2010" name="Science">
        <title>The genome of the Western clawed frog Xenopus tropicalis.</title>
        <authorList>
            <person name="Hellsten U."/>
            <person name="Harland R.M."/>
            <person name="Gilchrist M.J."/>
            <person name="Hendrix D."/>
            <person name="Jurka J."/>
            <person name="Kapitonov V."/>
            <person name="Ovcharenko I."/>
            <person name="Putnam N.H."/>
            <person name="Shu S."/>
            <person name="Taher L."/>
            <person name="Blitz I.L."/>
            <person name="Blumberg B."/>
            <person name="Dichmann D.S."/>
            <person name="Dubchak I."/>
            <person name="Amaya E."/>
            <person name="Detter J.C."/>
            <person name="Fletcher R."/>
            <person name="Gerhard D.S."/>
            <person name="Goodstein D."/>
            <person name="Graves T."/>
            <person name="Grigoriev I.V."/>
            <person name="Grimwood J."/>
            <person name="Kawashima T."/>
            <person name="Lindquist E."/>
            <person name="Lucas S.M."/>
            <person name="Mead P.E."/>
            <person name="Mitros T."/>
            <person name="Ogino H."/>
            <person name="Ohta Y."/>
            <person name="Poliakov A.V."/>
            <person name="Pollet N."/>
            <person name="Robert J."/>
            <person name="Salamov A."/>
            <person name="Sater A.K."/>
            <person name="Schmutz J."/>
            <person name="Terry A."/>
            <person name="Vize P.D."/>
            <person name="Warren W.C."/>
            <person name="Wells D."/>
            <person name="Wills A."/>
            <person name="Wilson R.K."/>
            <person name="Zimmerman L.B."/>
            <person name="Zorn A.M."/>
            <person name="Grainger R."/>
            <person name="Grammer T."/>
            <person name="Khokha M.K."/>
            <person name="Richardson P.M."/>
            <person name="Rokhsar D.S."/>
        </authorList>
    </citation>
    <scope>NUCLEOTIDE SEQUENCE [LARGE SCALE GENOMIC DNA]</scope>
    <source>
        <strain evidence="6">Nigerian</strain>
    </source>
</reference>
<evidence type="ECO:0000256" key="3">
    <source>
        <dbReference type="PROSITE-ProRule" id="PRU00332"/>
    </source>
</evidence>
<keyword evidence="7" id="KW-1185">Reference proteome</keyword>
<feature type="compositionally biased region" description="Basic and acidic residues" evidence="4">
    <location>
        <begin position="1528"/>
        <end position="1543"/>
    </location>
</feature>
<keyword evidence="1" id="KW-0597">Phosphoprotein</keyword>
<reference evidence="8" key="3">
    <citation type="submission" date="2025-04" db="UniProtKB">
        <authorList>
            <consortium name="RefSeq"/>
        </authorList>
    </citation>
    <scope>IDENTIFICATION</scope>
    <source>
        <strain evidence="8">Nigerian</strain>
        <tissue evidence="8">Liver and blood</tissue>
    </source>
</reference>
<evidence type="ECO:0000313" key="6">
    <source>
        <dbReference type="Ensembl" id="ENSXETP00000097565"/>
    </source>
</evidence>
<dbReference type="CDD" id="cd08031">
    <property type="entry name" value="LARP_4_5_like"/>
    <property type="match status" value="1"/>
</dbReference>
<evidence type="ECO:0000256" key="2">
    <source>
        <dbReference type="ARBA" id="ARBA00022884"/>
    </source>
</evidence>
<dbReference type="Pfam" id="PF05383">
    <property type="entry name" value="La"/>
    <property type="match status" value="1"/>
</dbReference>
<dbReference type="Ensembl" id="ENSXETT00000082592">
    <property type="protein sequence ID" value="ENSXETP00000097565"/>
    <property type="gene ID" value="ENSXETG00000016882"/>
</dbReference>
<dbReference type="Pfam" id="PF26088">
    <property type="entry name" value="RRM_LARP4"/>
    <property type="match status" value="1"/>
</dbReference>
<accession>A0A6I8SJK8</accession>
<evidence type="ECO:0000259" key="5">
    <source>
        <dbReference type="PROSITE" id="PS50961"/>
    </source>
</evidence>
<name>A0A6I8SJK8_XENTR</name>
<dbReference type="RefSeq" id="XP_012819819.2">
    <property type="nucleotide sequence ID" value="XM_012964365.3"/>
</dbReference>
<dbReference type="SUPFAM" id="SSF54928">
    <property type="entry name" value="RNA-binding domain, RBD"/>
    <property type="match status" value="1"/>
</dbReference>
<proteinExistence type="predicted"/>
<dbReference type="PANTHER" id="PTHR22792:SF43">
    <property type="entry name" value="LA-RELATED PROTEIN 4B"/>
    <property type="match status" value="1"/>
</dbReference>
<protein>
    <submittedName>
        <fullName evidence="6">La ribonucleoprotein domain family member 4B</fullName>
    </submittedName>
    <submittedName>
        <fullName evidence="8">La-related protein 4B isoform X1</fullName>
    </submittedName>
</protein>
<feature type="region of interest" description="Disordered" evidence="4">
    <location>
        <begin position="1115"/>
        <end position="1134"/>
    </location>
</feature>
<evidence type="ECO:0000256" key="1">
    <source>
        <dbReference type="ARBA" id="ARBA00022553"/>
    </source>
</evidence>
<dbReference type="CTD" id="23185"/>
<dbReference type="SMART" id="SM00715">
    <property type="entry name" value="LA"/>
    <property type="match status" value="1"/>
</dbReference>
<dbReference type="Gene3D" id="1.10.10.10">
    <property type="entry name" value="Winged helix-like DNA-binding domain superfamily/Winged helix DNA-binding domain"/>
    <property type="match status" value="1"/>
</dbReference>
<keyword evidence="2 3" id="KW-0694">RNA-binding</keyword>
<feature type="compositionally biased region" description="Basic and acidic residues" evidence="4">
    <location>
        <begin position="2122"/>
        <end position="2140"/>
    </location>
</feature>
<sequence>MGCCFSKELCPRKTIEKTGLFSTASCDDLGQSPPSENEDFHSEEKASSCLKTATSTPGDVPSLNPELGSHGCKGARYTCYNSMDESQPSQRASRYRSDNFFYPLNCAPHVLAKYDSLKEAETAEGLICDMHSLIDSRALKAQRSVSRGSENCSGVTSNSAVPIVSRPSCDRGAGSHVSLTPEQSPQEVSFLKAQALDISQTTWKSSFTEQVSEENDAANICQGRTVMDLSKTKKHMAESLHLVGSADESHNTNVRTNTFYSICVVDSDDLKLDEVPESFPSAKQPYLFPPEGSDFAVESTYSPAPSDAQLANKPSEPEVESTYSPAPSDAQLANEPSEPEVESTYSPAPSDAQLANKPSEPEVESTYSPAPSDAQLANEPSEPEVESTYSPAPSDAQLENEPSEPEVESTYSPAPSDAQLANEPSEPEVESTYSPAPSDAQLANEPSEPEVESTYSPAPSDAQLANEPSEPEVESTYNPAPIDAQLVNEPSEPEVESTYSPAPSDAQLANEPSEPEVESTYSPAPSDAQLANEPSEPEVESTYNPAPSDAQLVNEPSEPEVESTYSPAPSGAQLANEPSEPEVESTYSPAPSDAQLANEPSEPEVESTYSPAPSDAQLANEPSEPEVESTYSPAPSDAQLANEPSEPEVESTYSPAPSDAQLANEPSEPEVESTYSPAPSDAQLANEPSEPEVESTYNPAPSDAQLVNEPSEPEVESTYSPAPSDAQLANEPSEPEVESTYSPAPSDAQLLIKPSEPEVESTYSPAPSDAQLANEPSEPEVESTYSPAPSDAQLLIKPSEPEVESTYSPAPSDAQLANKLLDTDFAVLTDLNHVDNGLTFSNGAILSANSPDLLTFGTGSPECVRSDFKELPIDRQTHKYELDIGQDGSVPVSFSGDPNDEKRSKEQTNYIDPCPEDINKLSEHDSTHLLCSLNESVQSIGEGSDGGCAKCDTQLDMNPIDDTLCCLYSETDSCNTMKGNSSGIISCPEVHCSTDHFPVCADDFMSNSSANELLESKSIAQDGLTEACLLERVRQCLNTDLDINLENPVEQPTHLTCEKEQEGHFLCSPMSLNESNVVSSCHSDLSEGLQNNMFTVGPDVRDERIMLIVPEESHPVPSNHDIVDENTDLSSSPIKDQERSAYNMGPLEPDGPPEGLPSLEVQGPVSAHQITEEFVTETLLSYDVPSMDQHPNVVLLDCVSSDLNTTPIIIGDITNLPTEISCCGSSVMEGNVVSAISYFDINSPINSCPDKEGETTINSVCNNTEGSERDTYGPIGVFGSDYTETSFECEFLGECEVLQQIPPVLGETMDYSVENELGHLSTELTQDYVDHNQNGAEAEDFHDGFCTSRPSYSHSQVDEYAATPSYEIHRVAQETLCALESSECREEPVLNLMEDLLDESLATSPPLDDSAHLSDGSFILSSDYPVDFLWHHALLENLNGNDGDHYSDENLNMADISAAKYAFHLLVPESNSIWGWQEMCSDSESTKVSELNPNAKVWGNPMLNVEAGGTADGTVAPSWEELPDEPPDSSREGLDANDDSDKKSQNAVLTVLQEVPPSVSVSDRTDMNTISLGNSEYESMHETTHSGANDLPQPEGQEDLRDLLKKTLEFCLSRENLASDMYLISQMDSDQYVPIMTVANLDLVKKLSTDMDLIVDVLRSLPLVQVDEKGEKVRPNQNRCIVILREVPESTPVEEVEALFKGENLPKFINCEFAYNDNWFITFESEADAQQAYKYLREEVKTFQGKPIKARIKAKAIAINTFLPKNGYRPLDMNLYAQQRYTTSFYIPPVYSPQQQFPLYSLITPQTWSTAHSYLDPSLVTPFPNTGFINGFTSPTFKPAASPLATLRPYTPRNRNPGKSHLRHTIPSTDRGPALLDGPTIFNFTTDRLINGVRAAPTRQPGQNRTRMQNASTFVKREIGTGRVEPTNIDTSPGLGRGRKNSYGYRKKREDKFSRGPTQSPPPMKPPSPSFELGLSSFPPLPGAAGNLKPEDFFENRMSTLVISTSKEKNLNVDASTNTVPSGIPREPLLPIPAALPVTFQSPPSPSHSPDESKMIDVQQRESPTIERISATLTTASKSVQVNGAATELRKPSYAEICQRTSKDAPTLQPTKDQKQNSTACAKEEKKLADTSTEKSRENPPPKSNPGRPKDQRRLSGRRSPPPPLAIGKRVNKEPGSPLKSP</sequence>
<dbReference type="GO" id="GO:0045727">
    <property type="term" value="P:positive regulation of translation"/>
    <property type="evidence" value="ECO:0000318"/>
    <property type="project" value="GO_Central"/>
</dbReference>
<evidence type="ECO:0000313" key="7">
    <source>
        <dbReference type="Proteomes" id="UP000008143"/>
    </source>
</evidence>
<evidence type="ECO:0000313" key="9">
    <source>
        <dbReference type="Xenbase" id="XB-GENE-966333"/>
    </source>
</evidence>
<dbReference type="OMA" id="PQEMHEV"/>
<organism evidence="6">
    <name type="scientific">Xenopus tropicalis</name>
    <name type="common">Western clawed frog</name>
    <name type="synonym">Silurana tropicalis</name>
    <dbReference type="NCBI Taxonomy" id="8364"/>
    <lineage>
        <taxon>Eukaryota</taxon>
        <taxon>Metazoa</taxon>
        <taxon>Chordata</taxon>
        <taxon>Craniata</taxon>
        <taxon>Vertebrata</taxon>
        <taxon>Euteleostomi</taxon>
        <taxon>Amphibia</taxon>
        <taxon>Batrachia</taxon>
        <taxon>Anura</taxon>
        <taxon>Pipoidea</taxon>
        <taxon>Pipidae</taxon>
        <taxon>Xenopodinae</taxon>
        <taxon>Xenopus</taxon>
        <taxon>Silurana</taxon>
    </lineage>
</organism>
<dbReference type="PROSITE" id="PS50961">
    <property type="entry name" value="HTH_LA"/>
    <property type="match status" value="1"/>
</dbReference>
<dbReference type="GO" id="GO:0005829">
    <property type="term" value="C:cytosol"/>
    <property type="evidence" value="ECO:0000318"/>
    <property type="project" value="GO_Central"/>
</dbReference>
<dbReference type="GeneID" id="100170485"/>
<dbReference type="InterPro" id="IPR058699">
    <property type="entry name" value="RRM_LARP4/4B"/>
</dbReference>
<feature type="compositionally biased region" description="Pro residues" evidence="4">
    <location>
        <begin position="1959"/>
        <end position="1969"/>
    </location>
</feature>
<dbReference type="InterPro" id="IPR036388">
    <property type="entry name" value="WH-like_DNA-bd_sf"/>
</dbReference>
<feature type="region of interest" description="Disordered" evidence="4">
    <location>
        <begin position="886"/>
        <end position="912"/>
    </location>
</feature>
<feature type="compositionally biased region" description="Polar residues" evidence="4">
    <location>
        <begin position="2108"/>
        <end position="2120"/>
    </location>
</feature>
<dbReference type="InterPro" id="IPR006630">
    <property type="entry name" value="La_HTH"/>
</dbReference>
<feature type="region of interest" description="Disordered" evidence="4">
    <location>
        <begin position="1921"/>
        <end position="1984"/>
    </location>
</feature>
<feature type="region of interest" description="Disordered" evidence="4">
    <location>
        <begin position="1506"/>
        <end position="1543"/>
    </location>
</feature>
<dbReference type="GO" id="GO:0003730">
    <property type="term" value="F:mRNA 3'-UTR binding"/>
    <property type="evidence" value="ECO:0000318"/>
    <property type="project" value="GO_Central"/>
</dbReference>
<dbReference type="Bgee" id="ENSXETG00000016882">
    <property type="expression patterns" value="Expressed in 2-cell stage embryo and 12 other cell types or tissues"/>
</dbReference>
<feature type="region of interest" description="Disordered" evidence="4">
    <location>
        <begin position="280"/>
        <end position="791"/>
    </location>
</feature>
<feature type="region of interest" description="Disordered" evidence="4">
    <location>
        <begin position="2039"/>
        <end position="2064"/>
    </location>
</feature>
<feature type="region of interest" description="Disordered" evidence="4">
    <location>
        <begin position="1843"/>
        <end position="1874"/>
    </location>
</feature>
<dbReference type="GeneTree" id="ENSGT00940000157755"/>
<dbReference type="PANTHER" id="PTHR22792">
    <property type="entry name" value="LUPUS LA PROTEIN-RELATED"/>
    <property type="match status" value="1"/>
</dbReference>
<dbReference type="InterPro" id="IPR036390">
    <property type="entry name" value="WH_DNA-bd_sf"/>
</dbReference>
<dbReference type="Xenbase" id="XB-GENE-966333">
    <property type="gene designation" value="larp4b"/>
</dbReference>
<dbReference type="InterPro" id="IPR045180">
    <property type="entry name" value="La_dom_prot"/>
</dbReference>
<evidence type="ECO:0000313" key="8">
    <source>
        <dbReference type="RefSeq" id="XP_012819819.2"/>
    </source>
</evidence>
<dbReference type="CDD" id="cd12706">
    <property type="entry name" value="RRM_LARP5"/>
    <property type="match status" value="1"/>
</dbReference>